<comment type="caution">
    <text evidence="3">The sequence shown here is derived from an EMBL/GenBank/DDBJ whole genome shotgun (WGS) entry which is preliminary data.</text>
</comment>
<feature type="domain" description="DUF2264" evidence="2">
    <location>
        <begin position="22"/>
        <end position="354"/>
    </location>
</feature>
<feature type="region of interest" description="Disordered" evidence="1">
    <location>
        <begin position="446"/>
        <end position="465"/>
    </location>
</feature>
<dbReference type="InterPro" id="IPR016624">
    <property type="entry name" value="UCP014753"/>
</dbReference>
<evidence type="ECO:0000259" key="2">
    <source>
        <dbReference type="Pfam" id="PF10022"/>
    </source>
</evidence>
<gene>
    <name evidence="3" type="ORF">GCM10010492_32960</name>
</gene>
<protein>
    <submittedName>
        <fullName evidence="3">DUF2264 domain-containing protein</fullName>
    </submittedName>
</protein>
<proteinExistence type="predicted"/>
<organism evidence="3 4">
    <name type="scientific">Saccharothrix mutabilis subsp. mutabilis</name>
    <dbReference type="NCBI Taxonomy" id="66855"/>
    <lineage>
        <taxon>Bacteria</taxon>
        <taxon>Bacillati</taxon>
        <taxon>Actinomycetota</taxon>
        <taxon>Actinomycetes</taxon>
        <taxon>Pseudonocardiales</taxon>
        <taxon>Pseudonocardiaceae</taxon>
        <taxon>Saccharothrix</taxon>
    </lineage>
</organism>
<keyword evidence="4" id="KW-1185">Reference proteome</keyword>
<accession>A0ABP3DFY5</accession>
<evidence type="ECO:0000256" key="1">
    <source>
        <dbReference type="SAM" id="MobiDB-lite"/>
    </source>
</evidence>
<reference evidence="4" key="1">
    <citation type="journal article" date="2019" name="Int. J. Syst. Evol. Microbiol.">
        <title>The Global Catalogue of Microorganisms (GCM) 10K type strain sequencing project: providing services to taxonomists for standard genome sequencing and annotation.</title>
        <authorList>
            <consortium name="The Broad Institute Genomics Platform"/>
            <consortium name="The Broad Institute Genome Sequencing Center for Infectious Disease"/>
            <person name="Wu L."/>
            <person name="Ma J."/>
        </authorList>
    </citation>
    <scope>NUCLEOTIDE SEQUENCE [LARGE SCALE GENOMIC DNA]</scope>
    <source>
        <strain evidence="4">JCM 3380</strain>
    </source>
</reference>
<dbReference type="EMBL" id="BAAABU010000006">
    <property type="protein sequence ID" value="GAA0231738.1"/>
    <property type="molecule type" value="Genomic_DNA"/>
</dbReference>
<dbReference type="PANTHER" id="PTHR35339">
    <property type="entry name" value="LINALOOL DEHYDRATASE_ISOMERASE DOMAIN-CONTAINING PROTEIN"/>
    <property type="match status" value="1"/>
</dbReference>
<evidence type="ECO:0000313" key="4">
    <source>
        <dbReference type="Proteomes" id="UP001500416"/>
    </source>
</evidence>
<dbReference type="InterPro" id="IPR049349">
    <property type="entry name" value="DUF2264_N"/>
</dbReference>
<dbReference type="Pfam" id="PF10022">
    <property type="entry name" value="DUF2264"/>
    <property type="match status" value="1"/>
</dbReference>
<sequence>MHPALSLPAPDVPLNPRTGWGRAHWEAVADHLVAGILRHRSPGGAFLRPPGRTSWSGPASDGLEGFARSFLLASFRLAGAGGADPHGWLERYAEGFAAGTSGEPWPAIVDRGQPLVEAASLVIGLRLTRAWLWDRLADPVRQRVVDWLRPAARVEPVDNNWWLFSVLVADFLESVGVADGVGVRERGLARIESFHVGRGWYSDGPNRSFDYYNGWAIHFYLGLRSHLFGHAFDPARLVSFLNDHVHFFDHDGGMVHFGRSLTYRVASVAPLWLGALLDVSPLPAGETRSIASATLKHFVDRGAIRDGVWTAGWYGPHEPTLQAYSGSASPYWAAKGFLGLVLPPTHPVWTEPETLTVHVDPVPLPEPGFLLHRAPGEGTARLVNHGSTDHPGDPLYDRIAYSSRTGPTVDPADNTFAVLVDGVWCGRPALEPTGIGPDWAASRHVAAPSATTPGAAAPGGAASAPGVPVTAVSVVRGGSEVRVHRTPPGSVVRHTGWPLAGAAATTGDLAVRTTSGGMSSELVGLLGYDSAEALDAPEGTAFGSPAVVPALHGTGDVFVCRVALGETAPPTATAERTDRGVRIAWSDGTTHHVDLDDLSVRSDA</sequence>
<name>A0ABP3DFY5_9PSEU</name>
<dbReference type="RefSeq" id="WP_343934694.1">
    <property type="nucleotide sequence ID" value="NZ_BAAABU010000006.1"/>
</dbReference>
<dbReference type="Proteomes" id="UP001500416">
    <property type="component" value="Unassembled WGS sequence"/>
</dbReference>
<evidence type="ECO:0000313" key="3">
    <source>
        <dbReference type="EMBL" id="GAA0231738.1"/>
    </source>
</evidence>
<dbReference type="PANTHER" id="PTHR35339:SF4">
    <property type="entry name" value="LINALOOL DEHYDRATASE_ISOMERASE DOMAIN-CONTAINING PROTEIN"/>
    <property type="match status" value="1"/>
</dbReference>